<feature type="coiled-coil region" evidence="1">
    <location>
        <begin position="40"/>
        <end position="95"/>
    </location>
</feature>
<dbReference type="Proteomes" id="UP000004810">
    <property type="component" value="Unassembled WGS sequence"/>
</dbReference>
<comment type="caution">
    <text evidence="2">The sequence shown here is derived from an EMBL/GenBank/DDBJ whole genome shotgun (WGS) entry which is preliminary data.</text>
</comment>
<accession>J9DY11</accession>
<name>J9DY11_WUCBA</name>
<keyword evidence="1" id="KW-0175">Coiled coil</keyword>
<evidence type="ECO:0000313" key="2">
    <source>
        <dbReference type="EMBL" id="EJW74608.1"/>
    </source>
</evidence>
<sequence length="116" mass="13618">MRAVQNVISDLIDKFDNEELLSSPVDKSLLSPLLKRANARRQDALEAEKLRWNLEKKENEITELKMNLRTKLDDISNYKVRLDLAENKIESMEKIEVQKLHSQNADLRDQLRKAKM</sequence>
<reference evidence="3" key="1">
    <citation type="submission" date="2012-08" db="EMBL/GenBank/DDBJ databases">
        <title>The Genome Sequence of Wuchereria bancrofti.</title>
        <authorList>
            <person name="Nutman T.B."/>
            <person name="Fink D.L."/>
            <person name="Russ C."/>
            <person name="Young S."/>
            <person name="Zeng Q."/>
            <person name="Koehrsen M."/>
            <person name="Alvarado L."/>
            <person name="Berlin A."/>
            <person name="Chapman S.B."/>
            <person name="Chen Z."/>
            <person name="Freedman E."/>
            <person name="Gellesch M."/>
            <person name="Goldberg J."/>
            <person name="Griggs A."/>
            <person name="Gujja S."/>
            <person name="Heilman E.R."/>
            <person name="Heiman D."/>
            <person name="Hepburn T."/>
            <person name="Howarth C."/>
            <person name="Jen D."/>
            <person name="Larson L."/>
            <person name="Lewis B."/>
            <person name="Mehta T."/>
            <person name="Park D."/>
            <person name="Pearson M."/>
            <person name="Roberts A."/>
            <person name="Saif S."/>
            <person name="Shea T."/>
            <person name="Shenoy N."/>
            <person name="Sisk P."/>
            <person name="Stolte C."/>
            <person name="Sykes S."/>
            <person name="Walk T."/>
            <person name="White J."/>
            <person name="Yandava C."/>
            <person name="Haas B."/>
            <person name="Henn M.R."/>
            <person name="Nusbaum C."/>
            <person name="Birren B."/>
        </authorList>
    </citation>
    <scope>NUCLEOTIDE SEQUENCE [LARGE SCALE GENOMIC DNA]</scope>
    <source>
        <strain evidence="3">NA</strain>
    </source>
</reference>
<organism evidence="2 3">
    <name type="scientific">Wuchereria bancrofti</name>
    <dbReference type="NCBI Taxonomy" id="6293"/>
    <lineage>
        <taxon>Eukaryota</taxon>
        <taxon>Metazoa</taxon>
        <taxon>Ecdysozoa</taxon>
        <taxon>Nematoda</taxon>
        <taxon>Chromadorea</taxon>
        <taxon>Rhabditida</taxon>
        <taxon>Spirurina</taxon>
        <taxon>Spiruromorpha</taxon>
        <taxon>Filarioidea</taxon>
        <taxon>Onchocercidae</taxon>
        <taxon>Wuchereria</taxon>
    </lineage>
</organism>
<dbReference type="AlphaFoldDB" id="J9DY11"/>
<protein>
    <submittedName>
        <fullName evidence="2">Uncharacterized protein</fullName>
    </submittedName>
</protein>
<dbReference type="EMBL" id="ADBV01011908">
    <property type="protein sequence ID" value="EJW74608.1"/>
    <property type="molecule type" value="Genomic_DNA"/>
</dbReference>
<proteinExistence type="predicted"/>
<evidence type="ECO:0000256" key="1">
    <source>
        <dbReference type="SAM" id="Coils"/>
    </source>
</evidence>
<gene>
    <name evidence="2" type="ORF">WUBG_14485</name>
</gene>
<evidence type="ECO:0000313" key="3">
    <source>
        <dbReference type="Proteomes" id="UP000004810"/>
    </source>
</evidence>